<dbReference type="PANTHER" id="PTHR16524:SF2">
    <property type="entry name" value="CELL DEATH REGULATOR AVEN"/>
    <property type="match status" value="1"/>
</dbReference>
<feature type="region of interest" description="Disordered" evidence="1">
    <location>
        <begin position="583"/>
        <end position="609"/>
    </location>
</feature>
<dbReference type="AlphaFoldDB" id="A0A7R9NYI7"/>
<reference evidence="2" key="1">
    <citation type="submission" date="2020-11" db="EMBL/GenBank/DDBJ databases">
        <authorList>
            <person name="Tran Van P."/>
        </authorList>
    </citation>
    <scope>NUCLEOTIDE SEQUENCE</scope>
</reference>
<dbReference type="PANTHER" id="PTHR16524">
    <property type="entry name" value="CELL DEATH REGULATOR AVEN"/>
    <property type="match status" value="1"/>
</dbReference>
<feature type="compositionally biased region" description="Polar residues" evidence="1">
    <location>
        <begin position="584"/>
        <end position="594"/>
    </location>
</feature>
<name>A0A7R9NYI7_9NEOP</name>
<accession>A0A7R9NYI7</accession>
<feature type="region of interest" description="Disordered" evidence="1">
    <location>
        <begin position="1"/>
        <end position="109"/>
    </location>
</feature>
<gene>
    <name evidence="2" type="ORF">TTEB3V08_LOCUS8765</name>
</gene>
<proteinExistence type="predicted"/>
<dbReference type="GO" id="GO:0010972">
    <property type="term" value="P:negative regulation of G2/M transition of mitotic cell cycle"/>
    <property type="evidence" value="ECO:0007669"/>
    <property type="project" value="TreeGrafter"/>
</dbReference>
<evidence type="ECO:0000256" key="1">
    <source>
        <dbReference type="SAM" id="MobiDB-lite"/>
    </source>
</evidence>
<evidence type="ECO:0000313" key="2">
    <source>
        <dbReference type="EMBL" id="CAD7460848.1"/>
    </source>
</evidence>
<dbReference type="EMBL" id="OE004099">
    <property type="protein sequence ID" value="CAD7460848.1"/>
    <property type="molecule type" value="Genomic_DNA"/>
</dbReference>
<feature type="compositionally biased region" description="Polar residues" evidence="1">
    <location>
        <begin position="16"/>
        <end position="26"/>
    </location>
</feature>
<sequence length="629" mass="71204">MLQNLSRCSSRRNDNTKTIASQTPQLTPREDCTAIVRDYSDISTLGPTQLPARPREQKIRRDRRRKDIHKPGSSSSTQDDASKEKKDVDPKNREVEDKQNQEVAKTLAGEKCAGTTEAKDVPVFDFASLKRETDEITAMTSKKFSKRQVYSNWSRYEELSEAHEAWKEEKNPSADFESLLNAPVSAGGHFKFKSERSWDVNPASLYSEYFALDLDTMSQGLACIPFYQKLDLPKSLFSDEELEKMEYFVKQSAVRYNAASTTKKSSQSVNDKPVTTKLINILSYKENNHNTDPSMYENFDEDVQLENKSLVSFSFEPKIVSQTGESVTISVPSINLNSLNRDSISENVVIHNKFTKPTLSDNILGQTSSQVPKDNVYLTEKVQNNIAQDKINTTKLTALRIESNEITINAYKTEERSADKINGSIEIDLPEEDTPAKCLSDIVAEESKPEVVAEPIEQAPVLLDQRPSRQKKGHRKVGKSEKVETLEEKEPKIKVEEKKAIIENKKLLVSSKNNDAKQKEKCIEDGKLEEKKIKRDVKKTIKNDEIHKEEVMKDIKVVVKASVEEDDLDFLLSLKKPVAEVTGKLNQSGKQGRSSIEDDEADETNLLLLPSNVKKDENLEDWLDSMLDD</sequence>
<protein>
    <submittedName>
        <fullName evidence="2">Uncharacterized protein</fullName>
    </submittedName>
</protein>
<dbReference type="InterPro" id="IPR026187">
    <property type="entry name" value="Aven"/>
</dbReference>
<organism evidence="2">
    <name type="scientific">Timema tahoe</name>
    <dbReference type="NCBI Taxonomy" id="61484"/>
    <lineage>
        <taxon>Eukaryota</taxon>
        <taxon>Metazoa</taxon>
        <taxon>Ecdysozoa</taxon>
        <taxon>Arthropoda</taxon>
        <taxon>Hexapoda</taxon>
        <taxon>Insecta</taxon>
        <taxon>Pterygota</taxon>
        <taxon>Neoptera</taxon>
        <taxon>Polyneoptera</taxon>
        <taxon>Phasmatodea</taxon>
        <taxon>Timematodea</taxon>
        <taxon>Timematoidea</taxon>
        <taxon>Timematidae</taxon>
        <taxon>Timema</taxon>
    </lineage>
</organism>
<feature type="compositionally biased region" description="Basic and acidic residues" evidence="1">
    <location>
        <begin position="80"/>
        <end position="100"/>
    </location>
</feature>